<feature type="region of interest" description="Disordered" evidence="1">
    <location>
        <begin position="1"/>
        <end position="69"/>
    </location>
</feature>
<proteinExistence type="predicted"/>
<accession>A0A7J5C201</accession>
<feature type="compositionally biased region" description="Basic and acidic residues" evidence="1">
    <location>
        <begin position="53"/>
        <end position="69"/>
    </location>
</feature>
<dbReference type="EMBL" id="WBJZ01000004">
    <property type="protein sequence ID" value="KAB1660120.1"/>
    <property type="molecule type" value="Genomic_DNA"/>
</dbReference>
<keyword evidence="4" id="KW-1185">Reference proteome</keyword>
<keyword evidence="2" id="KW-0812">Transmembrane</keyword>
<organism evidence="3 4">
    <name type="scientific">Pseudoclavibacter chungangensis</name>
    <dbReference type="NCBI Taxonomy" id="587635"/>
    <lineage>
        <taxon>Bacteria</taxon>
        <taxon>Bacillati</taxon>
        <taxon>Actinomycetota</taxon>
        <taxon>Actinomycetes</taxon>
        <taxon>Micrococcales</taxon>
        <taxon>Microbacteriaceae</taxon>
        <taxon>Pseudoclavibacter</taxon>
    </lineage>
</organism>
<comment type="caution">
    <text evidence="3">The sequence shown here is derived from an EMBL/GenBank/DDBJ whole genome shotgun (WGS) entry which is preliminary data.</text>
</comment>
<feature type="compositionally biased region" description="Basic and acidic residues" evidence="1">
    <location>
        <begin position="22"/>
        <end position="46"/>
    </location>
</feature>
<dbReference type="AlphaFoldDB" id="A0A7J5C201"/>
<evidence type="ECO:0000313" key="4">
    <source>
        <dbReference type="Proteomes" id="UP000467240"/>
    </source>
</evidence>
<evidence type="ECO:0000256" key="2">
    <source>
        <dbReference type="SAM" id="Phobius"/>
    </source>
</evidence>
<name>A0A7J5C201_9MICO</name>
<feature type="transmembrane region" description="Helical" evidence="2">
    <location>
        <begin position="114"/>
        <end position="136"/>
    </location>
</feature>
<protein>
    <submittedName>
        <fullName evidence="3">DUF3043 domain-containing protein</fullName>
    </submittedName>
</protein>
<dbReference type="OrthoDB" id="5194448at2"/>
<dbReference type="Proteomes" id="UP000467240">
    <property type="component" value="Unassembled WGS sequence"/>
</dbReference>
<dbReference type="RefSeq" id="WP_158039616.1">
    <property type="nucleotide sequence ID" value="NZ_JACCFV010000001.1"/>
</dbReference>
<reference evidence="3 4" key="1">
    <citation type="submission" date="2019-09" db="EMBL/GenBank/DDBJ databases">
        <title>Phylogeny of genus Pseudoclavibacter and closely related genus.</title>
        <authorList>
            <person name="Li Y."/>
        </authorList>
    </citation>
    <scope>NUCLEOTIDE SEQUENCE [LARGE SCALE GENOMIC DNA]</scope>
    <source>
        <strain evidence="3 4">DSM 23821</strain>
    </source>
</reference>
<gene>
    <name evidence="3" type="ORF">F8O01_04130</name>
</gene>
<keyword evidence="2" id="KW-1133">Transmembrane helix</keyword>
<evidence type="ECO:0000256" key="1">
    <source>
        <dbReference type="SAM" id="MobiDB-lite"/>
    </source>
</evidence>
<sequence length="188" mass="21231">MAKQESAGDHPASTGKKGPTPSRREREAANRRPLVPEDRKQAKREMQAQMRAKQAEAREGMARGDDRYLRPTERGPQKRFLRDYIDARFSLGEFLLPLMFLVIFATFLPSQQAGIWAMAFIWVFLAIAIAEALIVANVIKRKITAVVGASNVEKGIILGTITRIMQLRPLRMPKARVKRGEKIEFTGK</sequence>
<evidence type="ECO:0000313" key="3">
    <source>
        <dbReference type="EMBL" id="KAB1660120.1"/>
    </source>
</evidence>
<keyword evidence="2" id="KW-0472">Membrane</keyword>
<dbReference type="InterPro" id="IPR021403">
    <property type="entry name" value="DUF3043"/>
</dbReference>
<dbReference type="Pfam" id="PF11241">
    <property type="entry name" value="DUF3043"/>
    <property type="match status" value="1"/>
</dbReference>
<feature type="transmembrane region" description="Helical" evidence="2">
    <location>
        <begin position="89"/>
        <end position="108"/>
    </location>
</feature>